<reference evidence="1" key="1">
    <citation type="submission" date="2022-06" db="EMBL/GenBank/DDBJ databases">
        <authorList>
            <consortium name="SYNGENTA / RWTH Aachen University"/>
        </authorList>
    </citation>
    <scope>NUCLEOTIDE SEQUENCE</scope>
</reference>
<sequence length="83" mass="9403">MTDPQLQSIERCTTHEELALIPPINFHNRQTQSKHQAIEPQNITSNVSNSCASTDSYSSKTVPFTFIIILIENSSKDSEWHDT</sequence>
<proteinExistence type="predicted"/>
<evidence type="ECO:0000313" key="1">
    <source>
        <dbReference type="EMBL" id="CAH7683702.1"/>
    </source>
</evidence>
<dbReference type="Proteomes" id="UP001153365">
    <property type="component" value="Unassembled WGS sequence"/>
</dbReference>
<dbReference type="EMBL" id="CALTRL010004853">
    <property type="protein sequence ID" value="CAH7683702.1"/>
    <property type="molecule type" value="Genomic_DNA"/>
</dbReference>
<accession>A0AAV0B994</accession>
<keyword evidence="2" id="KW-1185">Reference proteome</keyword>
<name>A0AAV0B994_PHAPC</name>
<protein>
    <submittedName>
        <fullName evidence="1">Uncharacterized protein</fullName>
    </submittedName>
</protein>
<organism evidence="1 2">
    <name type="scientific">Phakopsora pachyrhizi</name>
    <name type="common">Asian soybean rust disease fungus</name>
    <dbReference type="NCBI Taxonomy" id="170000"/>
    <lineage>
        <taxon>Eukaryota</taxon>
        <taxon>Fungi</taxon>
        <taxon>Dikarya</taxon>
        <taxon>Basidiomycota</taxon>
        <taxon>Pucciniomycotina</taxon>
        <taxon>Pucciniomycetes</taxon>
        <taxon>Pucciniales</taxon>
        <taxon>Phakopsoraceae</taxon>
        <taxon>Phakopsora</taxon>
    </lineage>
</organism>
<gene>
    <name evidence="1" type="ORF">PPACK8108_LOCUS17369</name>
</gene>
<evidence type="ECO:0000313" key="2">
    <source>
        <dbReference type="Proteomes" id="UP001153365"/>
    </source>
</evidence>
<dbReference type="AlphaFoldDB" id="A0AAV0B994"/>
<comment type="caution">
    <text evidence="1">The sequence shown here is derived from an EMBL/GenBank/DDBJ whole genome shotgun (WGS) entry which is preliminary data.</text>
</comment>